<keyword evidence="5" id="KW-1185">Reference proteome</keyword>
<feature type="compositionally biased region" description="Basic and acidic residues" evidence="2">
    <location>
        <begin position="978"/>
        <end position="989"/>
    </location>
</feature>
<feature type="region of interest" description="Disordered" evidence="2">
    <location>
        <begin position="887"/>
        <end position="926"/>
    </location>
</feature>
<feature type="region of interest" description="Disordered" evidence="2">
    <location>
        <begin position="772"/>
        <end position="802"/>
    </location>
</feature>
<feature type="region of interest" description="Disordered" evidence="2">
    <location>
        <begin position="1132"/>
        <end position="1180"/>
    </location>
</feature>
<feature type="compositionally biased region" description="Basic residues" evidence="2">
    <location>
        <begin position="942"/>
        <end position="952"/>
    </location>
</feature>
<gene>
    <name evidence="4" type="ORF">DCHRY22_LOCUS12054</name>
</gene>
<feature type="compositionally biased region" description="Basic and acidic residues" evidence="2">
    <location>
        <begin position="906"/>
        <end position="926"/>
    </location>
</feature>
<dbReference type="AlphaFoldDB" id="A0A8J2W2W1"/>
<dbReference type="EMBL" id="CAKASE010000075">
    <property type="protein sequence ID" value="CAG9576881.1"/>
    <property type="molecule type" value="Genomic_DNA"/>
</dbReference>
<protein>
    <submittedName>
        <fullName evidence="4">(African queen) hypothetical protein</fullName>
    </submittedName>
</protein>
<evidence type="ECO:0000256" key="1">
    <source>
        <dbReference type="SAM" id="Coils"/>
    </source>
</evidence>
<feature type="compositionally biased region" description="Low complexity" evidence="2">
    <location>
        <begin position="990"/>
        <end position="999"/>
    </location>
</feature>
<feature type="region of interest" description="Disordered" evidence="2">
    <location>
        <begin position="613"/>
        <end position="635"/>
    </location>
</feature>
<dbReference type="InterPro" id="IPR029341">
    <property type="entry name" value="FAM21/CAPZIP"/>
</dbReference>
<feature type="region of interest" description="Disordered" evidence="2">
    <location>
        <begin position="1021"/>
        <end position="1075"/>
    </location>
</feature>
<feature type="compositionally biased region" description="Polar residues" evidence="2">
    <location>
        <begin position="967"/>
        <end position="976"/>
    </location>
</feature>
<feature type="compositionally biased region" description="Basic and acidic residues" evidence="2">
    <location>
        <begin position="624"/>
        <end position="635"/>
    </location>
</feature>
<feature type="coiled-coil region" evidence="1">
    <location>
        <begin position="36"/>
        <end position="66"/>
    </location>
</feature>
<feature type="compositionally biased region" description="Basic and acidic residues" evidence="2">
    <location>
        <begin position="553"/>
        <end position="582"/>
    </location>
</feature>
<feature type="compositionally biased region" description="Basic and acidic residues" evidence="2">
    <location>
        <begin position="786"/>
        <end position="797"/>
    </location>
</feature>
<proteinExistence type="predicted"/>
<reference evidence="4" key="1">
    <citation type="submission" date="2021-09" db="EMBL/GenBank/DDBJ databases">
        <authorList>
            <person name="Martin H S."/>
        </authorList>
    </citation>
    <scope>NUCLEOTIDE SEQUENCE</scope>
</reference>
<evidence type="ECO:0000256" key="2">
    <source>
        <dbReference type="SAM" id="MobiDB-lite"/>
    </source>
</evidence>
<evidence type="ECO:0000313" key="4">
    <source>
        <dbReference type="EMBL" id="CAG9576881.1"/>
    </source>
</evidence>
<keyword evidence="1" id="KW-0175">Coiled coil</keyword>
<comment type="caution">
    <text evidence="4">The sequence shown here is derived from an EMBL/GenBank/DDBJ whole genome shotgun (WGS) entry which is preliminary data.</text>
</comment>
<accession>A0A8J2W2W1</accession>
<feature type="domain" description="FAM21/CAPZIP" evidence="3">
    <location>
        <begin position="869"/>
        <end position="963"/>
    </location>
</feature>
<feature type="region of interest" description="Disordered" evidence="2">
    <location>
        <begin position="942"/>
        <end position="999"/>
    </location>
</feature>
<evidence type="ECO:0000259" key="3">
    <source>
        <dbReference type="Pfam" id="PF15255"/>
    </source>
</evidence>
<feature type="compositionally biased region" description="Basic and acidic residues" evidence="2">
    <location>
        <begin position="520"/>
        <end position="531"/>
    </location>
</feature>
<name>A0A8J2W2W1_9NEOP</name>
<feature type="compositionally biased region" description="Basic and acidic residues" evidence="2">
    <location>
        <begin position="953"/>
        <end position="962"/>
    </location>
</feature>
<dbReference type="Proteomes" id="UP000789524">
    <property type="component" value="Unassembled WGS sequence"/>
</dbReference>
<organism evidence="4 5">
    <name type="scientific">Danaus chrysippus</name>
    <name type="common">African queen</name>
    <dbReference type="NCBI Taxonomy" id="151541"/>
    <lineage>
        <taxon>Eukaryota</taxon>
        <taxon>Metazoa</taxon>
        <taxon>Ecdysozoa</taxon>
        <taxon>Arthropoda</taxon>
        <taxon>Hexapoda</taxon>
        <taxon>Insecta</taxon>
        <taxon>Pterygota</taxon>
        <taxon>Neoptera</taxon>
        <taxon>Endopterygota</taxon>
        <taxon>Lepidoptera</taxon>
        <taxon>Glossata</taxon>
        <taxon>Ditrysia</taxon>
        <taxon>Papilionoidea</taxon>
        <taxon>Nymphalidae</taxon>
        <taxon>Danainae</taxon>
        <taxon>Danaini</taxon>
        <taxon>Danaina</taxon>
        <taxon>Danaus</taxon>
        <taxon>Anosia</taxon>
    </lineage>
</organism>
<dbReference type="OrthoDB" id="751084at2759"/>
<dbReference type="Pfam" id="PF15255">
    <property type="entry name" value="CAP-ZIP_m"/>
    <property type="match status" value="1"/>
</dbReference>
<sequence>MMEGDTSRLRLSASNWSLAGDSQLLDILQSLHQTIITRCKETNDQLENMMRSLDEASIHLQNVNNKFLGLSNSQFVESRVYDDHTEIGEDNNNKVPPPRAPLSPVSSLKLCVRTLESLHEAVPVVDSDSDEEGSARVILRPLYRRGRDTHEGVSSDADSEPSSQLEPEYSDSDSEHEQTDVHEHTMPPQAPVLVMPHTPPDTKITEPVISPPLDESPTVRKLYTDRPVTAQIFPEEPPPLDRYDSDTEDDIFADLHTHTHTHTHTENIVDDLFGVGGKGAGLDKSDVTQHTPVTQVVREKSPVTTSVEPEVKQTPVQEYNTKENVKKPAGGISMFGEARPEDIGAAVLRKTRRQSSTDSDDTNIQTNRNNVIDELFTKHNKNIKKTPVVVKKEPKIDKVIAESSAKDKKDKIDLFSDDIFDDVDDIFTSNVMNTTTDSKKTLFTDDLFNDSNDNDIFNDTSKSVKIDTNVNKDKKVRNIFDSDSEDDLFFDAKGKDKDIDTKDSGKDKHYKSNESLIVKNSKEESQAELKDQLSPNLFDDDDDLFSVTQPEIVRSEHRDETKDDQRLEKNETENKKEVEIKETQDEDWLEEKHVDDANIRDIEENIVHNEFNNDFDNSVSLDEDSAKSTDRENNDEKLKSNYSLIKTESDFIKETKDNKSEKERIEDVKDTNKNDIFVDIFSDLPPAFEKPIEPKKSKNVNALFDDDSDDEALFFKKDDVITDMKPEIDFGNDRFRIFNDEPPDIDVDFTTKTDREEHTTDVADDLEASADFESVSNEETNTGSEKPIEFKDTKNDGVNDNIDNVTKNTNKINILKLLENEENTDGGNENKDLFTDVEKDDALFTTKTETKEVKTEEETDSSERENRVIGKLKTKLNINVNTLLPGAAPKKPLNYEETDGQVTSRTKQDSSVDEQKERVVSFKEETNSGVLDNKLSKERARIQVKRRPSTRRARLEAVRKTGLDLGSDSTDNSSSFDEPVRDITRDNATYKETTTGTKQTDNKDVVSKVVYVLNDEDIFDIPKTETDVRRPQEEDLKKTIKTTENRDQEIKGEERQEQKTEGKKTKKSLFDDSDDDTELFGKQTKKYIFDSDSDSELFGKDKGKIVKDMKTEEKDKEKKVEKKPTKIHLFSDDSDEDLFGGKTKKIEVKKPSQPRAAPRTLQAFDDPLSVLEDGHSHELD</sequence>
<feature type="compositionally biased region" description="Basic and acidic residues" evidence="2">
    <location>
        <begin position="1021"/>
        <end position="1063"/>
    </location>
</feature>
<evidence type="ECO:0000313" key="5">
    <source>
        <dbReference type="Proteomes" id="UP000789524"/>
    </source>
</evidence>
<feature type="region of interest" description="Disordered" evidence="2">
    <location>
        <begin position="147"/>
        <end position="191"/>
    </location>
</feature>
<feature type="region of interest" description="Disordered" evidence="2">
    <location>
        <begin position="520"/>
        <end position="582"/>
    </location>
</feature>
<feature type="compositionally biased region" description="Polar residues" evidence="2">
    <location>
        <begin position="774"/>
        <end position="784"/>
    </location>
</feature>
<feature type="compositionally biased region" description="Basic and acidic residues" evidence="2">
    <location>
        <begin position="173"/>
        <end position="185"/>
    </location>
</feature>